<dbReference type="SMART" id="SM01234">
    <property type="entry name" value="Haemolytic"/>
    <property type="match status" value="1"/>
</dbReference>
<sequence>MKHILIALLKAYRFAISPLYGQVCRYYPSCSAYALTAVEEHGAMRGSWMAVRRIGRCHPWAAGGYDPVPPDPHQADHPRLHREGFDVRRDRQLLRHHPAAALLRGLGDHGRLALDVHQGRARSRLRLDLGVLHHRLDDHDPDAAHPALREADQGEPQHAAPAAQDP</sequence>
<evidence type="ECO:0000313" key="5">
    <source>
        <dbReference type="Proteomes" id="UP000306740"/>
    </source>
</evidence>
<dbReference type="PANTHER" id="PTHR33383:SF1">
    <property type="entry name" value="MEMBRANE PROTEIN INSERTION EFFICIENCY FACTOR-RELATED"/>
    <property type="match status" value="1"/>
</dbReference>
<dbReference type="NCBIfam" id="TIGR00278">
    <property type="entry name" value="membrane protein insertion efficiency factor YidD"/>
    <property type="match status" value="1"/>
</dbReference>
<comment type="caution">
    <text evidence="3">The sequence shown here is derived from an EMBL/GenBank/DDBJ whole genome shotgun (WGS) entry which is preliminary data.</text>
</comment>
<accession>A0A5C4MLH8</accession>
<dbReference type="InterPro" id="IPR002696">
    <property type="entry name" value="Membr_insert_effic_factor_YidD"/>
</dbReference>
<evidence type="ECO:0000313" key="4">
    <source>
        <dbReference type="EMBL" id="TNC52182.1"/>
    </source>
</evidence>
<comment type="similarity">
    <text evidence="1">Belongs to the UPF0161 family.</text>
</comment>
<dbReference type="HAMAP" id="MF_00386">
    <property type="entry name" value="UPF0161_YidD"/>
    <property type="match status" value="1"/>
</dbReference>
<keyword evidence="1" id="KW-0472">Membrane</keyword>
<dbReference type="OrthoDB" id="9801753at2"/>
<protein>
    <recommendedName>
        <fullName evidence="1">Putative membrane protein insertion efficiency factor</fullName>
    </recommendedName>
</protein>
<evidence type="ECO:0000256" key="2">
    <source>
        <dbReference type="SAM" id="MobiDB-lite"/>
    </source>
</evidence>
<dbReference type="EMBL" id="VDFR01000004">
    <property type="protein sequence ID" value="TNC52182.1"/>
    <property type="molecule type" value="Genomic_DNA"/>
</dbReference>
<comment type="function">
    <text evidence="1">Could be involved in insertion of integral membrane proteins into the membrane.</text>
</comment>
<evidence type="ECO:0000313" key="3">
    <source>
        <dbReference type="EMBL" id="TNC44208.1"/>
    </source>
</evidence>
<evidence type="ECO:0000256" key="1">
    <source>
        <dbReference type="HAMAP-Rule" id="MF_00386"/>
    </source>
</evidence>
<dbReference type="Pfam" id="PF01809">
    <property type="entry name" value="YidD"/>
    <property type="match status" value="1"/>
</dbReference>
<dbReference type="GO" id="GO:0005886">
    <property type="term" value="C:plasma membrane"/>
    <property type="evidence" value="ECO:0007669"/>
    <property type="project" value="UniProtKB-SubCell"/>
</dbReference>
<feature type="region of interest" description="Disordered" evidence="2">
    <location>
        <begin position="137"/>
        <end position="166"/>
    </location>
</feature>
<dbReference type="AlphaFoldDB" id="A0A5C4MLH8"/>
<dbReference type="Proteomes" id="UP000306740">
    <property type="component" value="Unassembled WGS sequence"/>
</dbReference>
<name>A0A5C4MLH8_9ACTN</name>
<comment type="subcellular location">
    <subcellularLocation>
        <location evidence="1">Cell membrane</location>
        <topology evidence="1">Peripheral membrane protein</topology>
        <orientation evidence="1">Cytoplasmic side</orientation>
    </subcellularLocation>
</comment>
<dbReference type="EMBL" id="VDFR01000074">
    <property type="protein sequence ID" value="TNC44208.1"/>
    <property type="molecule type" value="Genomic_DNA"/>
</dbReference>
<keyword evidence="1" id="KW-1003">Cell membrane</keyword>
<organism evidence="3 5">
    <name type="scientific">Mumia zhuanghuii</name>
    <dbReference type="NCBI Taxonomy" id="2585211"/>
    <lineage>
        <taxon>Bacteria</taxon>
        <taxon>Bacillati</taxon>
        <taxon>Actinomycetota</taxon>
        <taxon>Actinomycetes</taxon>
        <taxon>Propionibacteriales</taxon>
        <taxon>Nocardioidaceae</taxon>
        <taxon>Mumia</taxon>
    </lineage>
</organism>
<dbReference type="PANTHER" id="PTHR33383">
    <property type="entry name" value="MEMBRANE PROTEIN INSERTION EFFICIENCY FACTOR-RELATED"/>
    <property type="match status" value="1"/>
</dbReference>
<reference evidence="3 5" key="1">
    <citation type="submission" date="2019-05" db="EMBL/GenBank/DDBJ databases">
        <title>Mumia sp. nov., isolated from the intestinal contents of plateau pika (Ochotona curzoniae) in the Qinghai-Tibet plateau of China.</title>
        <authorList>
            <person name="Tian Z."/>
        </authorList>
    </citation>
    <scope>NUCLEOTIDE SEQUENCE [LARGE SCALE GENOMIC DNA]</scope>
    <source>
        <strain evidence="5">527</strain>
        <strain evidence="3">Z527</strain>
    </source>
</reference>
<gene>
    <name evidence="3" type="primary">yidD</name>
    <name evidence="4" type="ORF">FHE65_00980</name>
    <name evidence="3" type="ORF">FHE65_16835</name>
</gene>
<proteinExistence type="inferred from homology"/>
<feature type="compositionally biased region" description="Basic and acidic residues" evidence="2">
    <location>
        <begin position="137"/>
        <end position="152"/>
    </location>
</feature>